<evidence type="ECO:0000256" key="14">
    <source>
        <dbReference type="ARBA" id="ARBA00022840"/>
    </source>
</evidence>
<dbReference type="GO" id="GO:0003878">
    <property type="term" value="F:ATP citrate synthase activity"/>
    <property type="evidence" value="ECO:0007669"/>
    <property type="project" value="UniProtKB-EC"/>
</dbReference>
<dbReference type="GO" id="GO:0046872">
    <property type="term" value="F:metal ion binding"/>
    <property type="evidence" value="ECO:0007669"/>
    <property type="project" value="UniProtKB-KW"/>
</dbReference>
<comment type="cofactor">
    <cofactor evidence="1">
        <name>Mg(2+)</name>
        <dbReference type="ChEBI" id="CHEBI:18420"/>
    </cofactor>
</comment>
<keyword evidence="12" id="KW-0479">Metal-binding</keyword>
<dbReference type="AlphaFoldDB" id="A0A9W8I8W6"/>
<dbReference type="PROSITE" id="PS01217">
    <property type="entry name" value="SUCCINYL_COA_LIG_3"/>
    <property type="match status" value="1"/>
</dbReference>
<keyword evidence="10" id="KW-0597">Phosphoprotein</keyword>
<dbReference type="FunFam" id="1.10.230.10:FF:000005">
    <property type="entry name" value="ATP-citrate synthase subunit 1"/>
    <property type="match status" value="1"/>
</dbReference>
<evidence type="ECO:0000256" key="28">
    <source>
        <dbReference type="PIRSR" id="PIRSR036511-1"/>
    </source>
</evidence>
<dbReference type="EC" id="2.3.3.8" evidence="6"/>
<evidence type="ECO:0000256" key="4">
    <source>
        <dbReference type="ARBA" id="ARBA00010719"/>
    </source>
</evidence>
<dbReference type="InterPro" id="IPR005811">
    <property type="entry name" value="SUCC_ACL_C"/>
</dbReference>
<evidence type="ECO:0000259" key="32">
    <source>
        <dbReference type="Pfam" id="PF24948"/>
    </source>
</evidence>
<feature type="compositionally biased region" description="Polar residues" evidence="29">
    <location>
        <begin position="492"/>
        <end position="502"/>
    </location>
</feature>
<evidence type="ECO:0000313" key="34">
    <source>
        <dbReference type="Proteomes" id="UP001139887"/>
    </source>
</evidence>
<dbReference type="Proteomes" id="UP001139887">
    <property type="component" value="Unassembled WGS sequence"/>
</dbReference>
<dbReference type="GO" id="GO:0005829">
    <property type="term" value="C:cytosol"/>
    <property type="evidence" value="ECO:0007669"/>
    <property type="project" value="UniProtKB-SubCell"/>
</dbReference>
<dbReference type="SUPFAM" id="SSF48256">
    <property type="entry name" value="Citrate synthase"/>
    <property type="match status" value="1"/>
</dbReference>
<evidence type="ECO:0000256" key="15">
    <source>
        <dbReference type="ARBA" id="ARBA00022842"/>
    </source>
</evidence>
<keyword evidence="34" id="KW-1185">Reference proteome</keyword>
<dbReference type="Gene3D" id="3.30.470.110">
    <property type="match status" value="1"/>
</dbReference>
<dbReference type="InterPro" id="IPR033847">
    <property type="entry name" value="Citrt_syn/SCS-alpha_CS"/>
</dbReference>
<evidence type="ECO:0000256" key="11">
    <source>
        <dbReference type="ARBA" id="ARBA00022679"/>
    </source>
</evidence>
<keyword evidence="7" id="KW-0963">Cytoplasm</keyword>
<dbReference type="Gene3D" id="3.40.50.261">
    <property type="entry name" value="Succinyl-CoA synthetase domains"/>
    <property type="match status" value="2"/>
</dbReference>
<keyword evidence="17" id="KW-0007">Acetylation</keyword>
<comment type="caution">
    <text evidence="33">The sequence shown here is derived from an EMBL/GenBank/DDBJ whole genome shotgun (WGS) entry which is preliminary data.</text>
</comment>
<evidence type="ECO:0000256" key="12">
    <source>
        <dbReference type="ARBA" id="ARBA00022723"/>
    </source>
</evidence>
<dbReference type="EMBL" id="JANBUW010000428">
    <property type="protein sequence ID" value="KAJ2846902.1"/>
    <property type="molecule type" value="Genomic_DNA"/>
</dbReference>
<evidence type="ECO:0000256" key="6">
    <source>
        <dbReference type="ARBA" id="ARBA00012639"/>
    </source>
</evidence>
<dbReference type="PIRSF" id="PIRSF036511">
    <property type="entry name" value="ATP_citrt_syn"/>
    <property type="match status" value="1"/>
</dbReference>
<evidence type="ECO:0000256" key="3">
    <source>
        <dbReference type="ARBA" id="ARBA00005899"/>
    </source>
</evidence>
<evidence type="ECO:0000259" key="30">
    <source>
        <dbReference type="Pfam" id="PF00549"/>
    </source>
</evidence>
<accession>A0A9W8I8W6</accession>
<dbReference type="InterPro" id="IPR032263">
    <property type="entry name" value="Citrate-bd"/>
</dbReference>
<dbReference type="InterPro" id="IPR002020">
    <property type="entry name" value="Citrate_synthase"/>
</dbReference>
<sequence>MSAKAIREYDGKLLLANYLLQSPTLAEEKPAAAFVQPPTRLAQVNLSHVSTTEPAEKIAEAVDAALERAERLNPWLQTTKLVAKPDQLIKRRGKSGLLLLNAEWAAVKDWIRERAVKEVSVGTISGVLKTFLVEPFVPHPQDVEYYVCIQSHREGDEILFTHEGGIEVGDVDAKALRLAIPIDQPLPPSERIATTLLADISSETQRNALATFIERLYAVYVDLNFTYLEINPLVVLESEDGSAPQVIYLDLAAKLDQTAEFESGDKWARARSDAVVYGSTSSGPGPAMEFPAPFGRELSREEAYIQELDAKTGASLKLTILNKEGRVWTMVAGGGASVVYSDAIAALGFANELANYGEYSGAPSETQTYEYAKTILDLMTRTQHPDGKVLIIGGGIANFTNVATTFKGIIRALKEYKQALIATNVRVFVRRAGPNWQEGLRAMRELGETLGIEIRVFGPETHVTAIVPLALGKAPAGAAGAGFKDSMAKQIPDSTVPSTPGTPGQMDVDPLRSGASATPSVPVAAPSAAETETGAGSAAPWYSPFTANTRSIVYGMQPRAVQGMLDFDFICKRKVPSVACMVYPFGGNHVQKFYWGTQETLLPVFASMREAVKRFPDADVVVNFASCRSVFESTKEMLSYSQIRTIAIIAEGVPERHTRKLINMSQKANVTIIGPATVGGIKPGCFKIGNTGGMMDNIASSKLYRPGSVAYVSKSGGMSNELNNIVARTTDGVYEGVAIGGDRYPGTTFLDHMMRYEADPDCKMLLLLGEVGGVEEYKVAEAVRAKKITKPVVAWCIGTCAGMFETEVQFGHAGALANSDSETAEAKNAAMRAAGIHVPETFEALPALLNQVYSDLVQRSVIVPRPEPEAPKIPIDYAWAMELGLVRKPASFVSTICDDRGQELLYAGMRISDVFKEDIGIGGVLSLLWFKRRLPSYACKFIEMVLMLTADHGPAVSGAHNTIVTARAGKDLISSLCSGLLTIGDRFGGALDGAADLFSNAYDKGLTAREFVDSMRRQNKLILGIGHKIKSRTNPDLRVSIITEYAKKHFPATPVLNYARDVEAITTAKKDNLILNVDGAIGVLFVDLLRNSGAFSREEADEYARIGTLNGLFVLGRSIGFIGHYLDQKRLKQGLYRHPWDDISYLNPAAVQGGMSAIKNDRVQVGASKITSK</sequence>
<dbReference type="FunFam" id="1.10.580.10:FF:000009">
    <property type="entry name" value="ATP-citrate synthase"/>
    <property type="match status" value="1"/>
</dbReference>
<dbReference type="InterPro" id="IPR016142">
    <property type="entry name" value="Citrate_synth-like_lrg_a-sub"/>
</dbReference>
<keyword evidence="14" id="KW-0067">ATP-binding</keyword>
<evidence type="ECO:0000256" key="20">
    <source>
        <dbReference type="ARBA" id="ARBA00030982"/>
    </source>
</evidence>
<dbReference type="Pfam" id="PF00285">
    <property type="entry name" value="Citrate_synt"/>
    <property type="match status" value="1"/>
</dbReference>
<dbReference type="InterPro" id="IPR056749">
    <property type="entry name" value="Citrate_synth_N"/>
</dbReference>
<gene>
    <name evidence="33" type="primary">acl1</name>
    <name evidence="33" type="ORF">IWW36_004125</name>
</gene>
<dbReference type="FunFam" id="3.40.50.261:FF:000004">
    <property type="entry name" value="ATP-citrate synthase subunit"/>
    <property type="match status" value="1"/>
</dbReference>
<evidence type="ECO:0000256" key="8">
    <source>
        <dbReference type="ARBA" id="ARBA00022499"/>
    </source>
</evidence>
<dbReference type="Gene3D" id="1.10.230.10">
    <property type="entry name" value="Cytochrome P450-Terp, domain 2"/>
    <property type="match status" value="1"/>
</dbReference>
<evidence type="ECO:0000256" key="25">
    <source>
        <dbReference type="ARBA" id="ARBA00076189"/>
    </source>
</evidence>
<evidence type="ECO:0000256" key="21">
    <source>
        <dbReference type="ARBA" id="ARBA00047593"/>
    </source>
</evidence>
<evidence type="ECO:0000256" key="13">
    <source>
        <dbReference type="ARBA" id="ARBA00022741"/>
    </source>
</evidence>
<comment type="function">
    <text evidence="22">Catalyzes the formation of cytosolic acetyl-CoA, which is mainly used for the biosynthesis of fatty acids and sterols.</text>
</comment>
<comment type="function">
    <text evidence="27">Catalyzes the cleavage of citrate into oxaloacetate and acetyl-CoA, the latter serving as common substrate in multiple biochemical reactions in protein, carbohydrate and lipid metabolism.</text>
</comment>
<dbReference type="InterPro" id="IPR017866">
    <property type="entry name" value="Succ-CoA_synthase_bsu_CS"/>
</dbReference>
<evidence type="ECO:0000256" key="2">
    <source>
        <dbReference type="ARBA" id="ARBA00004514"/>
    </source>
</evidence>
<dbReference type="SUPFAM" id="SSF56059">
    <property type="entry name" value="Glutathione synthetase ATP-binding domain-like"/>
    <property type="match status" value="1"/>
</dbReference>
<dbReference type="Gene3D" id="1.10.580.10">
    <property type="entry name" value="Citrate Synthase, domain 1"/>
    <property type="match status" value="1"/>
</dbReference>
<dbReference type="InterPro" id="IPR016143">
    <property type="entry name" value="Citrate_synth-like_sm_a-sub"/>
</dbReference>
<dbReference type="FunFam" id="3.30.470.110:FF:000003">
    <property type="entry name" value="ATP-citrate synthase subunit 2"/>
    <property type="match status" value="1"/>
</dbReference>
<keyword evidence="33" id="KW-0456">Lyase</keyword>
<evidence type="ECO:0000256" key="22">
    <source>
        <dbReference type="ARBA" id="ARBA00054002"/>
    </source>
</evidence>
<keyword evidence="11 33" id="KW-0808">Transferase</keyword>
<comment type="catalytic activity">
    <reaction evidence="21">
        <text>oxaloacetate + acetyl-CoA + ADP + phosphate = citrate + ATP + CoA</text>
        <dbReference type="Rhea" id="RHEA:21160"/>
        <dbReference type="ChEBI" id="CHEBI:16452"/>
        <dbReference type="ChEBI" id="CHEBI:16947"/>
        <dbReference type="ChEBI" id="CHEBI:30616"/>
        <dbReference type="ChEBI" id="CHEBI:43474"/>
        <dbReference type="ChEBI" id="CHEBI:57287"/>
        <dbReference type="ChEBI" id="CHEBI:57288"/>
        <dbReference type="ChEBI" id="CHEBI:456216"/>
        <dbReference type="EC" id="2.3.3.8"/>
    </reaction>
</comment>
<evidence type="ECO:0000259" key="31">
    <source>
        <dbReference type="Pfam" id="PF16114"/>
    </source>
</evidence>
<feature type="domain" description="ATP-citrate synthase/succinyl-CoA ligase C-terminal" evidence="30">
    <location>
        <begin position="712"/>
        <end position="835"/>
    </location>
</feature>
<keyword evidence="9" id="KW-0444">Lipid biosynthesis</keyword>
<keyword evidence="18" id="KW-0443">Lipid metabolism</keyword>
<keyword evidence="33" id="KW-0012">Acyltransferase</keyword>
<dbReference type="Gene3D" id="3.40.50.720">
    <property type="entry name" value="NAD(P)-binding Rossmann-like Domain"/>
    <property type="match status" value="1"/>
</dbReference>
<keyword evidence="13" id="KW-0547">Nucleotide-binding</keyword>
<dbReference type="PANTHER" id="PTHR23118:SF42">
    <property type="entry name" value="ATP-CITRATE SYNTHASE"/>
    <property type="match status" value="1"/>
</dbReference>
<dbReference type="GO" id="GO:0006101">
    <property type="term" value="P:citrate metabolic process"/>
    <property type="evidence" value="ECO:0007669"/>
    <property type="project" value="InterPro"/>
</dbReference>
<keyword evidence="15" id="KW-0460">Magnesium</keyword>
<evidence type="ECO:0000256" key="29">
    <source>
        <dbReference type="SAM" id="MobiDB-lite"/>
    </source>
</evidence>
<comment type="subcellular location">
    <subcellularLocation>
        <location evidence="2">Cytoplasm</location>
        <location evidence="2">Cytosol</location>
    </subcellularLocation>
</comment>
<reference evidence="33" key="1">
    <citation type="submission" date="2022-07" db="EMBL/GenBank/DDBJ databases">
        <title>Phylogenomic reconstructions and comparative analyses of Kickxellomycotina fungi.</title>
        <authorList>
            <person name="Reynolds N.K."/>
            <person name="Stajich J.E."/>
            <person name="Barry K."/>
            <person name="Grigoriev I.V."/>
            <person name="Crous P."/>
            <person name="Smith M.E."/>
        </authorList>
    </citation>
    <scope>NUCLEOTIDE SEQUENCE</scope>
    <source>
        <strain evidence="33">NRRL 1566</strain>
    </source>
</reference>
<dbReference type="OrthoDB" id="3261737at2759"/>
<dbReference type="InterPro" id="IPR016102">
    <property type="entry name" value="Succinyl-CoA_synth-like"/>
</dbReference>
<feature type="domain" description="ATP-citrate synthase ATP-grasp" evidence="32">
    <location>
        <begin position="2"/>
        <end position="267"/>
    </location>
</feature>
<dbReference type="PROSITE" id="PS00399">
    <property type="entry name" value="SUCCINYL_COA_LIG_2"/>
    <property type="match status" value="1"/>
</dbReference>
<dbReference type="SUPFAM" id="SSF51735">
    <property type="entry name" value="NAD(P)-binding Rossmann-fold domains"/>
    <property type="match status" value="1"/>
</dbReference>
<dbReference type="SUPFAM" id="SSF52210">
    <property type="entry name" value="Succinyl-CoA synthetase domains"/>
    <property type="match status" value="1"/>
</dbReference>
<dbReference type="GO" id="GO:0006085">
    <property type="term" value="P:acetyl-CoA biosynthetic process"/>
    <property type="evidence" value="ECO:0007669"/>
    <property type="project" value="InterPro"/>
</dbReference>
<comment type="similarity">
    <text evidence="23">Belongs to the succinate/malate CoA ligase alpha subunit family.</text>
</comment>
<evidence type="ECO:0000256" key="24">
    <source>
        <dbReference type="ARBA" id="ARBA00062455"/>
    </source>
</evidence>
<dbReference type="InterPro" id="IPR036969">
    <property type="entry name" value="Citrate_synthase_sf"/>
</dbReference>
<comment type="subunit">
    <text evidence="5">Homotetramer.</text>
</comment>
<evidence type="ECO:0000313" key="33">
    <source>
        <dbReference type="EMBL" id="KAJ2846902.1"/>
    </source>
</evidence>
<dbReference type="CDD" id="cd06100">
    <property type="entry name" value="CCL_ACL-C"/>
    <property type="match status" value="1"/>
</dbReference>
<comment type="similarity">
    <text evidence="4">In the N-terminal section; belongs to the succinate/malate CoA ligase beta subunit family.</text>
</comment>
<protein>
    <recommendedName>
        <fullName evidence="6">ATP citrate synthase</fullName>
        <ecNumber evidence="6">2.3.3.8</ecNumber>
    </recommendedName>
    <alternativeName>
        <fullName evidence="19">ATP-citrate (pro-S-)-lyase</fullName>
    </alternativeName>
    <alternativeName>
        <fullName evidence="25">ATP-citrate (pro-S-)-lyase 1</fullName>
    </alternativeName>
    <alternativeName>
        <fullName evidence="20">Citrate cleavage enzyme</fullName>
    </alternativeName>
    <alternativeName>
        <fullName evidence="26">Citrate cleavage enzyme subunit 1</fullName>
    </alternativeName>
</protein>
<dbReference type="GO" id="GO:0006633">
    <property type="term" value="P:fatty acid biosynthetic process"/>
    <property type="evidence" value="ECO:0007669"/>
    <property type="project" value="TreeGrafter"/>
</dbReference>
<feature type="region of interest" description="Disordered" evidence="29">
    <location>
        <begin position="492"/>
        <end position="536"/>
    </location>
</feature>
<evidence type="ECO:0000256" key="10">
    <source>
        <dbReference type="ARBA" id="ARBA00022553"/>
    </source>
</evidence>
<feature type="active site" description="Tele-phosphohistidine intermediate" evidence="28">
    <location>
        <position position="812"/>
    </location>
</feature>
<feature type="domain" description="ATP-citrate synthase citrate-binding" evidence="31">
    <location>
        <begin position="296"/>
        <end position="472"/>
    </location>
</feature>
<dbReference type="InterPro" id="IPR014608">
    <property type="entry name" value="ATP-citrate_synthase"/>
</dbReference>
<dbReference type="FunFam" id="3.40.50.720:FF:000024">
    <property type="entry name" value="Probable ATP-citrate synthase"/>
    <property type="match status" value="1"/>
</dbReference>
<evidence type="ECO:0000256" key="19">
    <source>
        <dbReference type="ARBA" id="ARBA00030151"/>
    </source>
</evidence>
<dbReference type="GO" id="GO:0016829">
    <property type="term" value="F:lyase activity"/>
    <property type="evidence" value="ECO:0007669"/>
    <property type="project" value="UniProtKB-KW"/>
</dbReference>
<dbReference type="PROSITE" id="PS01216">
    <property type="entry name" value="SUCCINYL_COA_LIG_1"/>
    <property type="match status" value="1"/>
</dbReference>
<evidence type="ECO:0000256" key="18">
    <source>
        <dbReference type="ARBA" id="ARBA00023098"/>
    </source>
</evidence>
<evidence type="ECO:0000256" key="17">
    <source>
        <dbReference type="ARBA" id="ARBA00022990"/>
    </source>
</evidence>
<comment type="subunit">
    <text evidence="24">Composed of two subunits.</text>
</comment>
<evidence type="ECO:0000256" key="5">
    <source>
        <dbReference type="ARBA" id="ARBA00011881"/>
    </source>
</evidence>
<evidence type="ECO:0000256" key="26">
    <source>
        <dbReference type="ARBA" id="ARBA00083544"/>
    </source>
</evidence>
<dbReference type="InterPro" id="IPR036291">
    <property type="entry name" value="NAD(P)-bd_dom_sf"/>
</dbReference>
<evidence type="ECO:0000256" key="9">
    <source>
        <dbReference type="ARBA" id="ARBA00022516"/>
    </source>
</evidence>
<comment type="similarity">
    <text evidence="3">In the C-terminal section; belongs to the succinate/malate CoA ligase alpha subunit family.</text>
</comment>
<dbReference type="FunFam" id="3.40.50.261:FF:000003">
    <property type="entry name" value="ATP-citrate synthase subunit"/>
    <property type="match status" value="1"/>
</dbReference>
<dbReference type="Pfam" id="PF16114">
    <property type="entry name" value="Citrate_bind"/>
    <property type="match status" value="1"/>
</dbReference>
<evidence type="ECO:0000256" key="1">
    <source>
        <dbReference type="ARBA" id="ARBA00001946"/>
    </source>
</evidence>
<dbReference type="InterPro" id="IPR017440">
    <property type="entry name" value="Cit_synth/succinyl-CoA_lig_AS"/>
</dbReference>
<keyword evidence="16" id="KW-0832">Ubl conjugation</keyword>
<dbReference type="Pfam" id="PF00549">
    <property type="entry name" value="Ligase_CoA"/>
    <property type="match status" value="1"/>
</dbReference>
<feature type="compositionally biased region" description="Low complexity" evidence="29">
    <location>
        <begin position="515"/>
        <end position="536"/>
    </location>
</feature>
<dbReference type="GO" id="GO:0005524">
    <property type="term" value="F:ATP binding"/>
    <property type="evidence" value="ECO:0007669"/>
    <property type="project" value="UniProtKB-KW"/>
</dbReference>
<name>A0A9W8I8W6_9FUNG</name>
<dbReference type="PANTHER" id="PTHR23118">
    <property type="entry name" value="ATP-CITRATE SYNTHASE"/>
    <property type="match status" value="1"/>
</dbReference>
<evidence type="ECO:0000256" key="27">
    <source>
        <dbReference type="ARBA" id="ARBA00093367"/>
    </source>
</evidence>
<keyword evidence="8" id="KW-1017">Isopeptide bond</keyword>
<organism evidence="33 34">
    <name type="scientific">Coemansia brasiliensis</name>
    <dbReference type="NCBI Taxonomy" id="2650707"/>
    <lineage>
        <taxon>Eukaryota</taxon>
        <taxon>Fungi</taxon>
        <taxon>Fungi incertae sedis</taxon>
        <taxon>Zoopagomycota</taxon>
        <taxon>Kickxellomycotina</taxon>
        <taxon>Kickxellomycetes</taxon>
        <taxon>Kickxellales</taxon>
        <taxon>Kickxellaceae</taxon>
        <taxon>Coemansia</taxon>
    </lineage>
</organism>
<evidence type="ECO:0000256" key="7">
    <source>
        <dbReference type="ARBA" id="ARBA00022490"/>
    </source>
</evidence>
<evidence type="ECO:0000256" key="23">
    <source>
        <dbReference type="ARBA" id="ARBA00060724"/>
    </source>
</evidence>
<evidence type="ECO:0000256" key="16">
    <source>
        <dbReference type="ARBA" id="ARBA00022843"/>
    </source>
</evidence>
<dbReference type="Pfam" id="PF24948">
    <property type="entry name" value="Citrate_synth_N"/>
    <property type="match status" value="1"/>
</dbReference>
<proteinExistence type="inferred from homology"/>